<feature type="region of interest" description="Disordered" evidence="1">
    <location>
        <begin position="275"/>
        <end position="317"/>
    </location>
</feature>
<feature type="region of interest" description="Disordered" evidence="1">
    <location>
        <begin position="430"/>
        <end position="451"/>
    </location>
</feature>
<feature type="compositionally biased region" description="Polar residues" evidence="1">
    <location>
        <begin position="187"/>
        <end position="205"/>
    </location>
</feature>
<dbReference type="OrthoDB" id="29523at2759"/>
<feature type="region of interest" description="Disordered" evidence="1">
    <location>
        <begin position="161"/>
        <end position="258"/>
    </location>
</feature>
<feature type="domain" description="G-patch" evidence="2">
    <location>
        <begin position="674"/>
        <end position="720"/>
    </location>
</feature>
<feature type="region of interest" description="Disordered" evidence="1">
    <location>
        <begin position="559"/>
        <end position="624"/>
    </location>
</feature>
<dbReference type="PANTHER" id="PTHR47423:SF2">
    <property type="entry name" value="PROTEIN SQS1"/>
    <property type="match status" value="1"/>
</dbReference>
<evidence type="ECO:0000313" key="4">
    <source>
        <dbReference type="Proteomes" id="UP000655225"/>
    </source>
</evidence>
<organism evidence="3 4">
    <name type="scientific">Tetracentron sinense</name>
    <name type="common">Spur-leaf</name>
    <dbReference type="NCBI Taxonomy" id="13715"/>
    <lineage>
        <taxon>Eukaryota</taxon>
        <taxon>Viridiplantae</taxon>
        <taxon>Streptophyta</taxon>
        <taxon>Embryophyta</taxon>
        <taxon>Tracheophyta</taxon>
        <taxon>Spermatophyta</taxon>
        <taxon>Magnoliopsida</taxon>
        <taxon>Trochodendrales</taxon>
        <taxon>Trochodendraceae</taxon>
        <taxon>Tetracentron</taxon>
    </lineage>
</organism>
<evidence type="ECO:0000256" key="1">
    <source>
        <dbReference type="SAM" id="MobiDB-lite"/>
    </source>
</evidence>
<dbReference type="OMA" id="TFEMHTK"/>
<dbReference type="GO" id="GO:0003676">
    <property type="term" value="F:nucleic acid binding"/>
    <property type="evidence" value="ECO:0007669"/>
    <property type="project" value="InterPro"/>
</dbReference>
<dbReference type="PROSITE" id="PS50174">
    <property type="entry name" value="G_PATCH"/>
    <property type="match status" value="2"/>
</dbReference>
<keyword evidence="4" id="KW-1185">Reference proteome</keyword>
<dbReference type="Proteomes" id="UP000655225">
    <property type="component" value="Unassembled WGS sequence"/>
</dbReference>
<dbReference type="InterPro" id="IPR000467">
    <property type="entry name" value="G_patch_dom"/>
</dbReference>
<dbReference type="AlphaFoldDB" id="A0A834YSX1"/>
<reference evidence="3 4" key="1">
    <citation type="submission" date="2020-04" db="EMBL/GenBank/DDBJ databases">
        <title>Plant Genome Project.</title>
        <authorList>
            <person name="Zhang R.-G."/>
        </authorList>
    </citation>
    <scope>NUCLEOTIDE SEQUENCE [LARGE SCALE GENOMIC DNA]</scope>
    <source>
        <strain evidence="3">YNK0</strain>
        <tissue evidence="3">Leaf</tissue>
    </source>
</reference>
<sequence length="803" mass="87509">MRGGKRRSGKNSNRGGGSGRDLFVDGGFLSDWQNKSCSPRPVQGKTPKESSKSASKLGRIDRTKASASKDGSGKPTGSAFRYEYPVFDFQEGSYSDSCVRRSSGNSDLDETGQIVLVDSQETPIVAYVDQTPSGKYLNGDFTYDYGLTLVLGESSHRGLGFCDDPEATPNVIEPSSGKEEESEGLGFNSSSNEKVVQANKGSRPSSGKEEESEVLGFNSSSNEKVVHANKGSRRKERAQKSEDSMIEKSPLEKNSGFLSIGGMKVYTEDISDVESDEFVIDNGDSPDVESSESSELSDSGESSESDGSEYMSVSDSDIDEEVAKDYLEGIGGSFKVLDAKWLLEQGLDVSDEDDSSSNSIDEGLEKLARISLEDASRQYGMKKPQSKKKGLVGSCRPRATMDADLLFVKDPRKSSGKKKYVAQFPQSWPSDAQKSKNFRNFPGTKKKRRKEMVAVKRRERMIHRGVDLEQINMKLRQMVLEEVDMLSFRPMHSRDCSQKTVASNSSCTVNHYSDLLTVDAGLSTDGTTGCINLSLTECFPRFWQKELLGSGEEYDDFVVNDKSNIKPPNGDRSSIKKTTKMSGLSPPEPRKSGQSKFSKNSGNRRGSSEVSGNKRDGRQGLSYANQPMSFVSSGIMEADTEGKIVTIDSNETSSSYQESKGATSSKLGAFEIHTKGFGSKMMAKMGFIEGEGLGKDGRGIVEPIEAIKRPKSLGLGVKFSQDNSDTMRTEPEGIGASMKHTRTMKNECERIGDFEKHTKGFGSKIMMKMGFVEGMGLGRDSQGIVSPLVAVRRPKARGLGAKG</sequence>
<dbReference type="SMART" id="SM00443">
    <property type="entry name" value="G_patch"/>
    <property type="match status" value="2"/>
</dbReference>
<feature type="domain" description="G-patch" evidence="2">
    <location>
        <begin position="758"/>
        <end position="803"/>
    </location>
</feature>
<evidence type="ECO:0000259" key="2">
    <source>
        <dbReference type="PROSITE" id="PS50174"/>
    </source>
</evidence>
<feature type="compositionally biased region" description="Polar residues" evidence="1">
    <location>
        <begin position="592"/>
        <end position="611"/>
    </location>
</feature>
<dbReference type="PANTHER" id="PTHR47423">
    <property type="entry name" value="G-PATCH DOMAIN CONTAINING PROTEIN"/>
    <property type="match status" value="1"/>
</dbReference>
<gene>
    <name evidence="3" type="ORF">HHK36_021326</name>
</gene>
<comment type="caution">
    <text evidence="3">The sequence shown here is derived from an EMBL/GenBank/DDBJ whole genome shotgun (WGS) entry which is preliminary data.</text>
</comment>
<feature type="compositionally biased region" description="Basic and acidic residues" evidence="1">
    <location>
        <begin position="238"/>
        <end position="251"/>
    </location>
</feature>
<accession>A0A834YSX1</accession>
<protein>
    <recommendedName>
        <fullName evidence="2">G-patch domain-containing protein</fullName>
    </recommendedName>
</protein>
<dbReference type="EMBL" id="JABCRI010000015">
    <property type="protein sequence ID" value="KAF8393085.1"/>
    <property type="molecule type" value="Genomic_DNA"/>
</dbReference>
<feature type="region of interest" description="Disordered" evidence="1">
    <location>
        <begin position="1"/>
        <end position="78"/>
    </location>
</feature>
<name>A0A834YSX1_TETSI</name>
<evidence type="ECO:0000313" key="3">
    <source>
        <dbReference type="EMBL" id="KAF8393085.1"/>
    </source>
</evidence>
<proteinExistence type="predicted"/>
<feature type="compositionally biased region" description="Acidic residues" evidence="1">
    <location>
        <begin position="275"/>
        <end position="292"/>
    </location>
</feature>
<dbReference type="Pfam" id="PF01585">
    <property type="entry name" value="G-patch"/>
    <property type="match status" value="2"/>
</dbReference>